<evidence type="ECO:0000313" key="10">
    <source>
        <dbReference type="Proteomes" id="UP000007819"/>
    </source>
</evidence>
<comment type="subcellular location">
    <subcellularLocation>
        <location evidence="2">Nucleus</location>
    </subcellularLocation>
</comment>
<dbReference type="GO" id="GO:0046872">
    <property type="term" value="F:metal ion binding"/>
    <property type="evidence" value="ECO:0007669"/>
    <property type="project" value="UniProtKB-KW"/>
</dbReference>
<dbReference type="PANTHER" id="PTHR22930">
    <property type="match status" value="1"/>
</dbReference>
<keyword evidence="4" id="KW-0540">Nuclease</keyword>
<feature type="domain" description="DDE Tnp4" evidence="8">
    <location>
        <begin position="168"/>
        <end position="286"/>
    </location>
</feature>
<comment type="cofactor">
    <cofactor evidence="1">
        <name>a divalent metal cation</name>
        <dbReference type="ChEBI" id="CHEBI:60240"/>
    </cofactor>
</comment>
<dbReference type="EnsemblMetazoa" id="XM_008184558.1">
    <property type="protein sequence ID" value="XP_008182780.1"/>
    <property type="gene ID" value="LOC103309344"/>
</dbReference>
<evidence type="ECO:0000256" key="4">
    <source>
        <dbReference type="ARBA" id="ARBA00022722"/>
    </source>
</evidence>
<evidence type="ECO:0000313" key="9">
    <source>
        <dbReference type="EnsemblMetazoa" id="XP_008182780.1"/>
    </source>
</evidence>
<dbReference type="OrthoDB" id="6608907at2759"/>
<dbReference type="GO" id="GO:0005634">
    <property type="term" value="C:nucleus"/>
    <property type="evidence" value="ECO:0007669"/>
    <property type="project" value="UniProtKB-SubCell"/>
</dbReference>
<sequence>MNDIFELIDFAQFADEDNAPKRYIRDQENPVELFSDLQFYKRYRFSKEVVMDIIMPLTTIHHNNNRGLPIPPILQLLTTPRFYASSNFQIVNGDLRGINQGTVSRIIKNISEMLASNVKNHVHFPRNADEWNIIKEKFYQTYKMPGIGGCIDFISYQTADLNPITEKAVCGPSMAFLDIVVRWPGSYHDSFIFSGSHANKYFSESIDHVLLLGDGGYACKPYLFTPLRTPVTPSERKYNKCQIRTRNIIERTFGIWKRKFPCLRRCLANAPGTTVNIIPSCALLHNISQKYNQYTTYSDEEEEDGEVAGEIDHSILGPAARQAYIIRHFS</sequence>
<dbReference type="InterPro" id="IPR045249">
    <property type="entry name" value="HARBI1-like"/>
</dbReference>
<dbReference type="Pfam" id="PF13359">
    <property type="entry name" value="DDE_Tnp_4"/>
    <property type="match status" value="1"/>
</dbReference>
<dbReference type="GeneID" id="103309344"/>
<dbReference type="Proteomes" id="UP000007819">
    <property type="component" value="Chromosome X"/>
</dbReference>
<dbReference type="InterPro" id="IPR027806">
    <property type="entry name" value="HARBI1_dom"/>
</dbReference>
<dbReference type="GO" id="GO:0016787">
    <property type="term" value="F:hydrolase activity"/>
    <property type="evidence" value="ECO:0007669"/>
    <property type="project" value="UniProtKB-KW"/>
</dbReference>
<keyword evidence="5" id="KW-0479">Metal-binding</keyword>
<reference evidence="10" key="1">
    <citation type="submission" date="2010-06" db="EMBL/GenBank/DDBJ databases">
        <authorList>
            <person name="Jiang H."/>
            <person name="Abraham K."/>
            <person name="Ali S."/>
            <person name="Alsbrooks S.L."/>
            <person name="Anim B.N."/>
            <person name="Anosike U.S."/>
            <person name="Attaway T."/>
            <person name="Bandaranaike D.P."/>
            <person name="Battles P.K."/>
            <person name="Bell S.N."/>
            <person name="Bell A.V."/>
            <person name="Beltran B."/>
            <person name="Bickham C."/>
            <person name="Bustamante Y."/>
            <person name="Caleb T."/>
            <person name="Canada A."/>
            <person name="Cardenas V."/>
            <person name="Carter K."/>
            <person name="Chacko J."/>
            <person name="Chandrabose M.N."/>
            <person name="Chavez D."/>
            <person name="Chavez A."/>
            <person name="Chen L."/>
            <person name="Chu H.-S."/>
            <person name="Claassen K.J."/>
            <person name="Cockrell R."/>
            <person name="Collins M."/>
            <person name="Cooper J.A."/>
            <person name="Cree A."/>
            <person name="Curry S.M."/>
            <person name="Da Y."/>
            <person name="Dao M.D."/>
            <person name="Das B."/>
            <person name="Davila M.-L."/>
            <person name="Davy-Carroll L."/>
            <person name="Denson S."/>
            <person name="Dinh H."/>
            <person name="Ebong V.E."/>
            <person name="Edwards J.R."/>
            <person name="Egan A."/>
            <person name="El-Daye J."/>
            <person name="Escobedo L."/>
            <person name="Fernandez S."/>
            <person name="Fernando P.R."/>
            <person name="Flagg N."/>
            <person name="Forbes L.D."/>
            <person name="Fowler R.G."/>
            <person name="Fu Q."/>
            <person name="Gabisi R.A."/>
            <person name="Ganer J."/>
            <person name="Garbino Pronczuk A."/>
            <person name="Garcia R.M."/>
            <person name="Garner T."/>
            <person name="Garrett T.E."/>
            <person name="Gonzalez D.A."/>
            <person name="Hamid H."/>
            <person name="Hawkins E.S."/>
            <person name="Hirani K."/>
            <person name="Hogues M.E."/>
            <person name="Hollins B."/>
            <person name="Hsiao C.-H."/>
            <person name="Jabil R."/>
            <person name="James M.L."/>
            <person name="Jhangiani S.N."/>
            <person name="Johnson B."/>
            <person name="Johnson Q."/>
            <person name="Joshi V."/>
            <person name="Kalu J.B."/>
            <person name="Kam C."/>
            <person name="Kashfia A."/>
            <person name="Keebler J."/>
            <person name="Kisamo H."/>
            <person name="Kovar C.L."/>
            <person name="Lago L.A."/>
            <person name="Lai C.-Y."/>
            <person name="Laidlaw J."/>
            <person name="Lara F."/>
            <person name="Le T.-K."/>
            <person name="Lee S.L."/>
            <person name="Legall F.H."/>
            <person name="Lemon S.J."/>
            <person name="Lewis L.R."/>
            <person name="Li B."/>
            <person name="Liu Y."/>
            <person name="Liu Y.-S."/>
            <person name="Lopez J."/>
            <person name="Lozado R.J."/>
            <person name="Lu J."/>
            <person name="Madu R.C."/>
            <person name="Maheshwari M."/>
            <person name="Maheshwari R."/>
            <person name="Malloy K."/>
            <person name="Martinez E."/>
            <person name="Mathew T."/>
            <person name="Mercado I.C."/>
            <person name="Mercado C."/>
            <person name="Meyer B."/>
            <person name="Montgomery K."/>
            <person name="Morgan M.B."/>
            <person name="Munidasa M."/>
            <person name="Nazareth L.V."/>
            <person name="Nelson J."/>
            <person name="Ng B.M."/>
            <person name="Nguyen N.B."/>
            <person name="Nguyen P.Q."/>
            <person name="Nguyen T."/>
            <person name="Obregon M."/>
            <person name="Okwuonu G.O."/>
            <person name="Onwere C.G."/>
            <person name="Orozco G."/>
            <person name="Parra A."/>
            <person name="Patel S."/>
            <person name="Patil S."/>
            <person name="Perez A."/>
            <person name="Perez Y."/>
            <person name="Pham C."/>
            <person name="Primus E.L."/>
            <person name="Pu L.-L."/>
            <person name="Puazo M."/>
            <person name="Qin X."/>
            <person name="Quiroz J.B."/>
            <person name="Reese J."/>
            <person name="Richards S."/>
            <person name="Rives C.M."/>
            <person name="Robberts R."/>
            <person name="Ruiz S.J."/>
            <person name="Ruiz M.J."/>
            <person name="Santibanez J."/>
            <person name="Schneider B.W."/>
            <person name="Sisson I."/>
            <person name="Smith M."/>
            <person name="Sodergren E."/>
            <person name="Song X.-Z."/>
            <person name="Song B.B."/>
            <person name="Summersgill H."/>
            <person name="Thelus R."/>
            <person name="Thornton R.D."/>
            <person name="Trejos Z.Y."/>
            <person name="Usmani K."/>
            <person name="Vattathil S."/>
            <person name="Villasana D."/>
            <person name="Walker D.L."/>
            <person name="Wang S."/>
            <person name="Wang K."/>
            <person name="White C.S."/>
            <person name="Williams A.C."/>
            <person name="Williamson J."/>
            <person name="Wilson K."/>
            <person name="Woghiren I.O."/>
            <person name="Woodworth J.R."/>
            <person name="Worley K.C."/>
            <person name="Wright R.A."/>
            <person name="Wu W."/>
            <person name="Young L."/>
            <person name="Zhang L."/>
            <person name="Zhang J."/>
            <person name="Zhu Y."/>
            <person name="Muzny D.M."/>
            <person name="Weinstock G."/>
            <person name="Gibbs R.A."/>
        </authorList>
    </citation>
    <scope>NUCLEOTIDE SEQUENCE [LARGE SCALE GENOMIC DNA]</scope>
    <source>
        <strain evidence="10">LSR1</strain>
    </source>
</reference>
<dbReference type="GO" id="GO:0004518">
    <property type="term" value="F:nuclease activity"/>
    <property type="evidence" value="ECO:0007669"/>
    <property type="project" value="UniProtKB-KW"/>
</dbReference>
<dbReference type="PANTHER" id="PTHR22930:SF289">
    <property type="entry name" value="DDE TNP4 DOMAIN-CONTAINING PROTEIN-RELATED"/>
    <property type="match status" value="1"/>
</dbReference>
<protein>
    <recommendedName>
        <fullName evidence="8">DDE Tnp4 domain-containing protein</fullName>
    </recommendedName>
</protein>
<evidence type="ECO:0000256" key="5">
    <source>
        <dbReference type="ARBA" id="ARBA00022723"/>
    </source>
</evidence>
<comment type="similarity">
    <text evidence="3">Belongs to the HARBI1 family.</text>
</comment>
<dbReference type="AlphaFoldDB" id="A0A8R2F9M0"/>
<evidence type="ECO:0000256" key="1">
    <source>
        <dbReference type="ARBA" id="ARBA00001968"/>
    </source>
</evidence>
<keyword evidence="7" id="KW-0539">Nucleus</keyword>
<keyword evidence="10" id="KW-1185">Reference proteome</keyword>
<name>A0A8R2F9M0_ACYPI</name>
<evidence type="ECO:0000256" key="7">
    <source>
        <dbReference type="ARBA" id="ARBA00023242"/>
    </source>
</evidence>
<dbReference type="KEGG" id="api:103309344"/>
<evidence type="ECO:0000256" key="3">
    <source>
        <dbReference type="ARBA" id="ARBA00006958"/>
    </source>
</evidence>
<reference evidence="9" key="2">
    <citation type="submission" date="2022-06" db="UniProtKB">
        <authorList>
            <consortium name="EnsemblMetazoa"/>
        </authorList>
    </citation>
    <scope>IDENTIFICATION</scope>
</reference>
<evidence type="ECO:0000259" key="8">
    <source>
        <dbReference type="Pfam" id="PF13359"/>
    </source>
</evidence>
<accession>A0A8R2F9M0</accession>
<dbReference type="OMA" id="GNICWIC"/>
<proteinExistence type="inferred from homology"/>
<evidence type="ECO:0000256" key="6">
    <source>
        <dbReference type="ARBA" id="ARBA00022801"/>
    </source>
</evidence>
<dbReference type="RefSeq" id="XP_008182780.1">
    <property type="nucleotide sequence ID" value="XM_008184558.1"/>
</dbReference>
<organism evidence="9 10">
    <name type="scientific">Acyrthosiphon pisum</name>
    <name type="common">Pea aphid</name>
    <dbReference type="NCBI Taxonomy" id="7029"/>
    <lineage>
        <taxon>Eukaryota</taxon>
        <taxon>Metazoa</taxon>
        <taxon>Ecdysozoa</taxon>
        <taxon>Arthropoda</taxon>
        <taxon>Hexapoda</taxon>
        <taxon>Insecta</taxon>
        <taxon>Pterygota</taxon>
        <taxon>Neoptera</taxon>
        <taxon>Paraneoptera</taxon>
        <taxon>Hemiptera</taxon>
        <taxon>Sternorrhyncha</taxon>
        <taxon>Aphidomorpha</taxon>
        <taxon>Aphidoidea</taxon>
        <taxon>Aphididae</taxon>
        <taxon>Macrosiphini</taxon>
        <taxon>Acyrthosiphon</taxon>
    </lineage>
</organism>
<keyword evidence="6" id="KW-0378">Hydrolase</keyword>
<evidence type="ECO:0000256" key="2">
    <source>
        <dbReference type="ARBA" id="ARBA00004123"/>
    </source>
</evidence>